<dbReference type="Bgee" id="ENSAMXG00000035016">
    <property type="expression patterns" value="Expressed in muscle tissue and 5 other cell types or tissues"/>
</dbReference>
<feature type="region of interest" description="Disordered" evidence="1">
    <location>
        <begin position="2329"/>
        <end position="2408"/>
    </location>
</feature>
<feature type="region of interest" description="Disordered" evidence="1">
    <location>
        <begin position="1288"/>
        <end position="1314"/>
    </location>
</feature>
<feature type="domain" description="DUF4585" evidence="2">
    <location>
        <begin position="3609"/>
        <end position="3683"/>
    </location>
</feature>
<feature type="compositionally biased region" description="Basic and acidic residues" evidence="1">
    <location>
        <begin position="1297"/>
        <end position="1310"/>
    </location>
</feature>
<feature type="compositionally biased region" description="Polar residues" evidence="1">
    <location>
        <begin position="354"/>
        <end position="384"/>
    </location>
</feature>
<feature type="compositionally biased region" description="Low complexity" evidence="1">
    <location>
        <begin position="807"/>
        <end position="823"/>
    </location>
</feature>
<feature type="compositionally biased region" description="Basic and acidic residues" evidence="1">
    <location>
        <begin position="2891"/>
        <end position="2940"/>
    </location>
</feature>
<feature type="region of interest" description="Disordered" evidence="1">
    <location>
        <begin position="352"/>
        <end position="384"/>
    </location>
</feature>
<feature type="compositionally biased region" description="Basic and acidic residues" evidence="1">
    <location>
        <begin position="2857"/>
        <end position="2881"/>
    </location>
</feature>
<feature type="compositionally biased region" description="Polar residues" evidence="1">
    <location>
        <begin position="3244"/>
        <end position="3261"/>
    </location>
</feature>
<feature type="compositionally biased region" description="Basic and acidic residues" evidence="1">
    <location>
        <begin position="1675"/>
        <end position="1771"/>
    </location>
</feature>
<feature type="compositionally biased region" description="Basic and acidic residues" evidence="1">
    <location>
        <begin position="1498"/>
        <end position="1514"/>
    </location>
</feature>
<feature type="region of interest" description="Disordered" evidence="1">
    <location>
        <begin position="3105"/>
        <end position="3139"/>
    </location>
</feature>
<dbReference type="GeneTree" id="ENSGT00730000111333"/>
<feature type="region of interest" description="Disordered" evidence="1">
    <location>
        <begin position="3236"/>
        <end position="3287"/>
    </location>
</feature>
<feature type="region of interest" description="Disordered" evidence="1">
    <location>
        <begin position="1"/>
        <end position="40"/>
    </location>
</feature>
<feature type="compositionally biased region" description="Polar residues" evidence="1">
    <location>
        <begin position="1343"/>
        <end position="1352"/>
    </location>
</feature>
<dbReference type="PANTHER" id="PTHR33775:SF2">
    <property type="entry name" value="CARDIAC-ENRICHED FHL2-INTERACTING PROTEIN"/>
    <property type="match status" value="1"/>
</dbReference>
<feature type="region of interest" description="Disordered" evidence="1">
    <location>
        <begin position="2452"/>
        <end position="2472"/>
    </location>
</feature>
<feature type="compositionally biased region" description="Polar residues" evidence="1">
    <location>
        <begin position="1367"/>
        <end position="1383"/>
    </location>
</feature>
<feature type="compositionally biased region" description="Basic and acidic residues" evidence="1">
    <location>
        <begin position="2000"/>
        <end position="2009"/>
    </location>
</feature>
<feature type="compositionally biased region" description="Polar residues" evidence="1">
    <location>
        <begin position="1903"/>
        <end position="1913"/>
    </location>
</feature>
<feature type="compositionally biased region" description="Polar residues" evidence="1">
    <location>
        <begin position="1860"/>
        <end position="1874"/>
    </location>
</feature>
<feature type="compositionally biased region" description="Basic and acidic residues" evidence="1">
    <location>
        <begin position="2037"/>
        <end position="2061"/>
    </location>
</feature>
<feature type="compositionally biased region" description="Basic and acidic residues" evidence="1">
    <location>
        <begin position="1781"/>
        <end position="1794"/>
    </location>
</feature>
<dbReference type="GO" id="GO:0070886">
    <property type="term" value="P:positive regulation of calcineurin-NFAT signaling cascade"/>
    <property type="evidence" value="ECO:0007669"/>
    <property type="project" value="TreeGrafter"/>
</dbReference>
<evidence type="ECO:0000313" key="4">
    <source>
        <dbReference type="Proteomes" id="UP000018467"/>
    </source>
</evidence>
<feature type="compositionally biased region" description="Basic and acidic residues" evidence="1">
    <location>
        <begin position="2950"/>
        <end position="2962"/>
    </location>
</feature>
<feature type="compositionally biased region" description="Basic and acidic residues" evidence="1">
    <location>
        <begin position="3480"/>
        <end position="3492"/>
    </location>
</feature>
<dbReference type="GO" id="GO:0030018">
    <property type="term" value="C:Z disc"/>
    <property type="evidence" value="ECO:0007669"/>
    <property type="project" value="TreeGrafter"/>
</dbReference>
<feature type="compositionally biased region" description="Basic and acidic residues" evidence="1">
    <location>
        <begin position="2368"/>
        <end position="2396"/>
    </location>
</feature>
<feature type="compositionally biased region" description="Basic and acidic residues" evidence="1">
    <location>
        <begin position="1411"/>
        <end position="1421"/>
    </location>
</feature>
<reference evidence="3" key="3">
    <citation type="submission" date="2025-08" db="UniProtKB">
        <authorList>
            <consortium name="Ensembl"/>
        </authorList>
    </citation>
    <scope>IDENTIFICATION</scope>
</reference>
<feature type="compositionally biased region" description="Basic and acidic residues" evidence="1">
    <location>
        <begin position="1354"/>
        <end position="1365"/>
    </location>
</feature>
<feature type="region of interest" description="Disordered" evidence="1">
    <location>
        <begin position="2212"/>
        <end position="2308"/>
    </location>
</feature>
<feature type="compositionally biased region" description="Basic and acidic residues" evidence="1">
    <location>
        <begin position="2329"/>
        <end position="2348"/>
    </location>
</feature>
<feature type="region of interest" description="Disordered" evidence="1">
    <location>
        <begin position="1331"/>
        <end position="2159"/>
    </location>
</feature>
<evidence type="ECO:0000256" key="1">
    <source>
        <dbReference type="SAM" id="MobiDB-lite"/>
    </source>
</evidence>
<dbReference type="Ensembl" id="ENSAMXT00000038347.1">
    <property type="protein sequence ID" value="ENSAMXP00000054387.1"/>
    <property type="gene ID" value="ENSAMXG00000035016.1"/>
</dbReference>
<evidence type="ECO:0000313" key="3">
    <source>
        <dbReference type="Ensembl" id="ENSAMXP00000054387.1"/>
    </source>
</evidence>
<dbReference type="InterPro" id="IPR027838">
    <property type="entry name" value="DUF4585"/>
</dbReference>
<feature type="compositionally biased region" description="Polar residues" evidence="1">
    <location>
        <begin position="2780"/>
        <end position="2807"/>
    </location>
</feature>
<feature type="compositionally biased region" description="Basic and acidic residues" evidence="1">
    <location>
        <begin position="1875"/>
        <end position="1902"/>
    </location>
</feature>
<sequence>MSSLEKRHTSRRGSMQGHHKYSDGFSDTSSAGSFMDETDREVSNLTDRAFRSLCIGEEAIYNDSEISSPTERHKAFAEEVQQKEVLKTTCKETLSYGVQYGEAERQSEVTSTFQHSYVDVAQEQVLRDEHMSYMSNGSMEAAWQQRRSTSRVSSLIKAFSSREGYCDSGTPDALLLRDKYRDYNNGSWDKSALLSIQRELSEFSTYHQNFKSGPFQSYRNHFHASAAAMARMDTTTSLMTSSKTRFQALNSTNFFFHSEFSPFQLWKDYNRFPFEREEPLGFVSASDFPRWYDSPLYKELTATDTFSNERRFNRRKIEDVVPTQRSRSTVVQKAPAIEKRCESEMASNCPPWKRNNNFVRNKLPSNRPSTVSPTNTKTHRPNSSLLSYSRHTFDTQQKVESMVDTQTSNSSTPFNITQLLTPVIHGRQETETSEILQFSHTPSLPDYSVQGDVDLKSPSDVRQLRDSYKSKASSLLFNLKDNRKRVKSTYTPSKFTSLEITDRTKQPSILDDLESGFSDTSTSQATIQQYSTDSWEAGNVVQQTYEARLSQTGEHQVYSDGLHDDVTLASHYGAGNYKVSYGGSQSVSLHPDTEYDFSQHLSSAQNKSAGNSDGQIYGLSKKATRPEIENNFPEATTLHPPAHSLSAQVSEKWAFSRRELGHHDFTDRQNVVRKTNYGYTTNPATEEKLGWENREPPTTGIKDSLTFKGEIAALIERDKQRKATAKQYLPSANGNYTTGKENYINKVNEDIKQGRLVKEEEDQDTEGFLQKHPYTTKPARGNPTNGPSASHLNSYEFQNNAHHKMTPSSLSSSSSLSPPKESSFIGQRNMKYATGNITPEKDNYQKIHSSISLEEKHQTNEGSVAYQPYKYEPNKQWHIAAIENRCNTDNVNIPLQQQPAQTHYAHPILDVSEYQHKNMAYATTRTTQRNVFTEDRAKSVEHKPFDSMAPKLTYQTTHGDTQESQAREDKFSINDILSVRDNEQAKRMRENKLNSFPASISDPTKLDNQVFPGTSAKVEETAPKLDASKVSQDTSYLYKHENANAPYGYIRKDSYIQNEGFVNHGLVMKDNSIKPGIETFIHKENDKIIQKSLSYKERSQTKQEILTSKLKAHAQKEISAIKEKGLAKQGILSRNSVKQNAAVNSAKAQVIQEVLSPKKEITAEKLNHLFQDITYSSVTLHKDRDDAKYEPLTTEEFILPKGATWPQADVALSEKNNEAVKDDKLGKENTNVQPLPQGMLRQDENITAAGKKHSTSEVQNELTMMSTRATEPVNESIDCDPGPPVKHLTQSPAVKPLKKEASKEPVKTEEQMSSILPTTYSINANTAKEKEHLKNVGFDKPYTPTSYSSLEQVKTLDHSVKKEQEEQSSNAKVDKTTVYSVPTDTKHKDVAETTRPQVESPHYANQSSSAGKERPRKESSETKFGISAKQVKSPSEEAPSASSDNKTGPPTKYMTNSTKEEEKHLSRDASFNASGASTNTKTPETKGKEDLWLGANQDFKRQLDNTSKKTKNEEAVIQNSNSVIQKLQPKLFENADRNKETLPTPASIIQDNISNNKDTVMQKLQHVDASKAMPFENEDRIKGQHQTTESNKQDKISKNEDSSGQHLQHVDTLKTKSYEKEDRKKGNHETSELSKQDKISKNEDTSIQHLQHVDTPKAKSFEGRNKGQQQTSDSNKLENISRNEDSVIQKNQHDDTLNVRSFENADKNKEKQQISDSNKLENISRNEDSVIQKNQHVDTPKVKAFENADRNKEKLQTSESNKQDKISKNEDCTVQQLQQDDAPKVKSFEKEDRNKGKHQTTGSKKEEKISKNKDTSIQQLQQVDTPKAKSFENADRNKGQLQIKSNKQDKLSKNEDSVIKKNQQVETPKVSSSENADKNKEKHQTSDSNKLEKISKNEESTFQKHQQVHTPQAKSFEKEDRCKEKQQTSDSNKLEKVSKNEDSVIEKNQHVDTPKVKSFENADRNKEKQQTSDSNKLEKISKNEDSVIQKNQHVSAPKVKSFENADRNKGNHQTSETNKEEKLKSVSAEANGSFLLEELKHRAIDKPHSEKHKKEEIRDSKYPNSPLIKADKVTRSSDIQRQQDNDRPLSREKQIKNEKDFSEQDESLSKEMKPAKDKSKVTKNNSKPTDSIAEKPTEKPNSLNVPLNNAAEQMNNQTAQDKCSDFINLGAESKEESAPADEPVIYSICISSKSDVVSEDEPVIYTICVSSISDSSMTDGPVNQDTHNFGEKQLSSEGAEKEGETSGNKNEETETAHLESKASDDEKARASFSSDKAEKETEKEAIRKYDSPATRDKQDYYRSSEVNNISSSYESLLAKYGLSIREKVHNKSAQKEPEKMQEIEKEEFTNNLPTKLPEKPSSSVSADAAERHCQESRKQKLPEETSELLKKGEEHGQNITQSQKHSDGLTLEAAGIMNTKDKKQLKLQNEPDKQALSKSKVMKTCEDNQDTQLSIYSKQNKRNDSVELDKTKQVGQKVQTVDLARKIENKTKENENESVLSKKANTVLVENEKDHQKAEIRSTTVIGNHPSADTHLPKSKVSMSIKDNKASSSVVKEIAENDASNRVLKQDTKHVYKLQPSTPPILHRKAITETIKTKEPKIEFKMNKKGDCEGDVVKPEILTKEHAPTKDDKALQNSQKELGVSKNELPVQEQAKFNTINSKTVNETKDRCETGINACGNKQTDRSVQENCSVREDLHKNASTTVKADQNLFKAPNKLLEDPKVNKDQHKLNADISTVQDRRLDQQKQIKTDSMSPRDMVLPKLPNSQSVTPQKIAGQKPQTITSPTESVVLSKLSNSQSVTPQKITEQKHRTITSPTESMVLPKLSNSQSVTPQKIAEQKPQTITSSTESGSEFRSQKNKGESIPRQKENIKDDKDNVKDNAYANVNRDNAKKAHPVKVEKATEGESNKNESLKERTAQPQVRKDDTVTADKVRKDSGQTKSNVGAVVDKDSSHSIKEKTGNTGEGSQVKHDGHDRVNVYQYHPGKGFLPETKTNTYDEQNCIETNLHDMVPENKEVIFTQKSEAIQKEKKPNRPDISAIADYARLRVISVEDENASEKDLLEKLDTYRKYNSSSVEPQKSLQGNRPILGAEAKRDLTLYKSKENESQTAKPLHVHERERRSFQRSRVTEAVPEGHNQFTPREETVAQAKVFSQAKSSDNRIFAVEESGSTKDKALANQISSNTKIPATEQHYEYQRRHELHQSQVPQAMHTLVSKVEGKNDDANIIRQRVHSKLLDKESQNHVQNPESLPQTTMVSTKASHEENKQADNKVNALPVSPEMNDTDKGDELQYYIVSTMESEPKPSNDKISSKKDVPEIETTRPRSNVSSPAMGKPIMFKVKDNTMRTSSVTKTVKPRFHRSFSEELKVSTSKDVWSGLEKVEPDLEYHPKESANPANPQVLHEPVVVSHGLPRAREFQPQNSSSLAEFTAARDARSYHRRSQGFEDEDSRSVISTLSEDVESIAGSSVVMGDSTGLHEMRSSRSTYDRPESSCYERPASSCYERPESACSDIRSMGKPPTVPPKSEKALRRAQKLTTRRIKKAEAKITTDSQEQLEISKPVRAFSSLPSSPMELISTNNAIQASPPIPHYHVDPNYAAPAPSLVAHPFPVTQRKLLQDPNSGQYFMVDMPVPHVKTKMFFDPETGKYVQLNVRQRTQSALSQPQSVEVLNHSYVVYPGFLPMSVSTLPTLRSSSQMSASATLVEEPNKLEASRESGRQENQRPNCYNNNNAAYGSLEHSGYEEQSLYKQNNAKLTPKHTSIITMSELEDFAMEST</sequence>
<protein>
    <recommendedName>
        <fullName evidence="2">DUF4585 domain-containing protein</fullName>
    </recommendedName>
</protein>
<feature type="compositionally biased region" description="Polar residues" evidence="1">
    <location>
        <begin position="3723"/>
        <end position="3733"/>
    </location>
</feature>
<dbReference type="Pfam" id="PF15232">
    <property type="entry name" value="DUF4585"/>
    <property type="match status" value="1"/>
</dbReference>
<feature type="compositionally biased region" description="Polar residues" evidence="1">
    <location>
        <begin position="1547"/>
        <end position="1559"/>
    </location>
</feature>
<reference evidence="4" key="2">
    <citation type="journal article" date="2014" name="Nat. Commun.">
        <title>The cavefish genome reveals candidate genes for eye loss.</title>
        <authorList>
            <person name="McGaugh S.E."/>
            <person name="Gross J.B."/>
            <person name="Aken B."/>
            <person name="Blin M."/>
            <person name="Borowsky R."/>
            <person name="Chalopin D."/>
            <person name="Hinaux H."/>
            <person name="Jeffery W.R."/>
            <person name="Keene A."/>
            <person name="Ma L."/>
            <person name="Minx P."/>
            <person name="Murphy D."/>
            <person name="O'Quin K.E."/>
            <person name="Retaux S."/>
            <person name="Rohner N."/>
            <person name="Searle S.M."/>
            <person name="Stahl B.A."/>
            <person name="Tabin C."/>
            <person name="Volff J.N."/>
            <person name="Yoshizawa M."/>
            <person name="Warren W.C."/>
        </authorList>
    </citation>
    <scope>NUCLEOTIDE SEQUENCE [LARGE SCALE GENOMIC DNA]</scope>
    <source>
        <strain evidence="4">female</strain>
    </source>
</reference>
<dbReference type="STRING" id="7994.ENSAMXP00000054387"/>
<feature type="compositionally biased region" description="Polar residues" evidence="1">
    <location>
        <begin position="1444"/>
        <end position="1457"/>
    </location>
</feature>
<feature type="compositionally biased region" description="Basic and acidic residues" evidence="1">
    <location>
        <begin position="1591"/>
        <end position="1665"/>
    </location>
</feature>
<dbReference type="PANTHER" id="PTHR33775">
    <property type="entry name" value="CARDIAC-ENRICHED FHL2-INTERACTING PROTEIN-RELATED"/>
    <property type="match status" value="1"/>
</dbReference>
<feature type="compositionally biased region" description="Basic and acidic residues" evidence="1">
    <location>
        <begin position="2238"/>
        <end position="2302"/>
    </location>
</feature>
<feature type="region of interest" description="Disordered" evidence="1">
    <location>
        <begin position="757"/>
        <end position="823"/>
    </location>
</feature>
<feature type="region of interest" description="Disordered" evidence="1">
    <location>
        <begin position="3480"/>
        <end position="3499"/>
    </location>
</feature>
<organism evidence="3 4">
    <name type="scientific">Astyanax mexicanus</name>
    <name type="common">Blind cave fish</name>
    <name type="synonym">Astyanax fasciatus mexicanus</name>
    <dbReference type="NCBI Taxonomy" id="7994"/>
    <lineage>
        <taxon>Eukaryota</taxon>
        <taxon>Metazoa</taxon>
        <taxon>Chordata</taxon>
        <taxon>Craniata</taxon>
        <taxon>Vertebrata</taxon>
        <taxon>Euteleostomi</taxon>
        <taxon>Actinopterygii</taxon>
        <taxon>Neopterygii</taxon>
        <taxon>Teleostei</taxon>
        <taxon>Ostariophysi</taxon>
        <taxon>Characiformes</taxon>
        <taxon>Characoidei</taxon>
        <taxon>Acestrorhamphidae</taxon>
        <taxon>Acestrorhamphinae</taxon>
        <taxon>Astyanax</taxon>
    </lineage>
</organism>
<feature type="compositionally biased region" description="Basic and acidic residues" evidence="1">
    <location>
        <begin position="1803"/>
        <end position="1814"/>
    </location>
</feature>
<feature type="compositionally biased region" description="Basic and acidic residues" evidence="1">
    <location>
        <begin position="1846"/>
        <end position="1859"/>
    </location>
</feature>
<feature type="compositionally biased region" description="Basic and acidic residues" evidence="1">
    <location>
        <begin position="3707"/>
        <end position="3722"/>
    </location>
</feature>
<feature type="compositionally biased region" description="Polar residues" evidence="1">
    <location>
        <begin position="1815"/>
        <end position="1824"/>
    </location>
</feature>
<feature type="compositionally biased region" description="Basic and acidic residues" evidence="1">
    <location>
        <begin position="1915"/>
        <end position="1987"/>
    </location>
</feature>
<feature type="compositionally biased region" description="Polar residues" evidence="1">
    <location>
        <begin position="2139"/>
        <end position="2159"/>
    </location>
</feature>
<reference evidence="3" key="4">
    <citation type="submission" date="2025-09" db="UniProtKB">
        <authorList>
            <consortium name="Ensembl"/>
        </authorList>
    </citation>
    <scope>IDENTIFICATION</scope>
</reference>
<accession>A0A3B1KI60</accession>
<name>A0A3B1KI60_ASTMX</name>
<feature type="compositionally biased region" description="Basic and acidic residues" evidence="1">
    <location>
        <begin position="2081"/>
        <end position="2120"/>
    </location>
</feature>
<feature type="region of interest" description="Disordered" evidence="1">
    <location>
        <begin position="2525"/>
        <end position="2552"/>
    </location>
</feature>
<feature type="region of interest" description="Disordered" evidence="1">
    <location>
        <begin position="2748"/>
        <end position="2974"/>
    </location>
</feature>
<reference evidence="4" key="1">
    <citation type="submission" date="2013-03" db="EMBL/GenBank/DDBJ databases">
        <authorList>
            <person name="Jeffery W."/>
            <person name="Warren W."/>
            <person name="Wilson R.K."/>
        </authorList>
    </citation>
    <scope>NUCLEOTIDE SEQUENCE</scope>
    <source>
        <strain evidence="4">female</strain>
    </source>
</reference>
<feature type="compositionally biased region" description="Basic and acidic residues" evidence="1">
    <location>
        <begin position="3302"/>
        <end position="3324"/>
    </location>
</feature>
<evidence type="ECO:0000259" key="2">
    <source>
        <dbReference type="Pfam" id="PF15232"/>
    </source>
</evidence>
<dbReference type="InParanoid" id="A0A3B1KI60"/>
<dbReference type="InterPro" id="IPR052303">
    <property type="entry name" value="CEFIP"/>
</dbReference>
<feature type="compositionally biased region" description="Basic and acidic residues" evidence="1">
    <location>
        <begin position="1826"/>
        <end position="1838"/>
    </location>
</feature>
<feature type="compositionally biased region" description="Polar residues" evidence="1">
    <location>
        <begin position="2212"/>
        <end position="2227"/>
    </location>
</feature>
<feature type="compositionally biased region" description="Polar residues" evidence="1">
    <location>
        <begin position="1469"/>
        <end position="1482"/>
    </location>
</feature>
<feature type="compositionally biased region" description="Basic and acidic residues" evidence="1">
    <location>
        <begin position="1458"/>
        <end position="1467"/>
    </location>
</feature>
<feature type="compositionally biased region" description="Polar residues" evidence="1">
    <location>
        <begin position="782"/>
        <end position="800"/>
    </location>
</feature>
<dbReference type="Proteomes" id="UP000018467">
    <property type="component" value="Unassembled WGS sequence"/>
</dbReference>
<feature type="compositionally biased region" description="Basic and acidic residues" evidence="1">
    <location>
        <begin position="2461"/>
        <end position="2472"/>
    </location>
</feature>
<keyword evidence="4" id="KW-1185">Reference proteome</keyword>
<feature type="compositionally biased region" description="Polar residues" evidence="1">
    <location>
        <begin position="2842"/>
        <end position="2856"/>
    </location>
</feature>
<feature type="region of interest" description="Disordered" evidence="1">
    <location>
        <begin position="3699"/>
        <end position="3733"/>
    </location>
</feature>
<feature type="compositionally biased region" description="Basic and acidic residues" evidence="1">
    <location>
        <begin position="3262"/>
        <end position="3271"/>
    </location>
</feature>
<feature type="region of interest" description="Disordered" evidence="1">
    <location>
        <begin position="3301"/>
        <end position="3334"/>
    </location>
</feature>
<proteinExistence type="predicted"/>